<proteinExistence type="predicted"/>
<dbReference type="Proteomes" id="UP000275461">
    <property type="component" value="Unassembled WGS sequence"/>
</dbReference>
<dbReference type="PANTHER" id="PTHR43080:SF2">
    <property type="entry name" value="CBS DOMAIN-CONTAINING PROTEIN"/>
    <property type="match status" value="1"/>
</dbReference>
<dbReference type="Gene3D" id="3.10.580.10">
    <property type="entry name" value="CBS-domain"/>
    <property type="match status" value="1"/>
</dbReference>
<protein>
    <submittedName>
        <fullName evidence="4">CBS domain protein</fullName>
    </submittedName>
</protein>
<sequence length="145" mass="15894">MDNTLHAVLKDKGVALYSVDAKASVTEAINTMVDGHVGSVLVMDKGSLRGIFTERDVMTRVVHGGKDPEKTPVSEVMTREVAVVPPTMTIEAAMAVCLERRVRHLPVYDGADLEGVVSSGDLMRWVIGDQKHMIDDLIQYIYVGR</sequence>
<evidence type="ECO:0000313" key="4">
    <source>
        <dbReference type="EMBL" id="RLK50188.1"/>
    </source>
</evidence>
<feature type="domain" description="CBS" evidence="3">
    <location>
        <begin position="77"/>
        <end position="137"/>
    </location>
</feature>
<dbReference type="RefSeq" id="WP_121440695.1">
    <property type="nucleotide sequence ID" value="NZ_RCDA01000001.1"/>
</dbReference>
<dbReference type="SMART" id="SM00116">
    <property type="entry name" value="CBS"/>
    <property type="match status" value="2"/>
</dbReference>
<evidence type="ECO:0000256" key="1">
    <source>
        <dbReference type="ARBA" id="ARBA00023122"/>
    </source>
</evidence>
<dbReference type="SUPFAM" id="SSF54631">
    <property type="entry name" value="CBS-domain pair"/>
    <property type="match status" value="1"/>
</dbReference>
<accession>A0A498CCR3</accession>
<keyword evidence="5" id="KW-1185">Reference proteome</keyword>
<feature type="domain" description="CBS" evidence="3">
    <location>
        <begin position="10"/>
        <end position="69"/>
    </location>
</feature>
<dbReference type="PANTHER" id="PTHR43080">
    <property type="entry name" value="CBS DOMAIN-CONTAINING PROTEIN CBSX3, MITOCHONDRIAL"/>
    <property type="match status" value="1"/>
</dbReference>
<dbReference type="InterPro" id="IPR000644">
    <property type="entry name" value="CBS_dom"/>
</dbReference>
<dbReference type="InterPro" id="IPR046342">
    <property type="entry name" value="CBS_dom_sf"/>
</dbReference>
<evidence type="ECO:0000313" key="5">
    <source>
        <dbReference type="Proteomes" id="UP000275461"/>
    </source>
</evidence>
<dbReference type="EMBL" id="RCDA01000001">
    <property type="protein sequence ID" value="RLK50188.1"/>
    <property type="molecule type" value="Genomic_DNA"/>
</dbReference>
<evidence type="ECO:0000259" key="3">
    <source>
        <dbReference type="PROSITE" id="PS51371"/>
    </source>
</evidence>
<dbReference type="OrthoDB" id="9807125at2"/>
<gene>
    <name evidence="4" type="ORF">DFR31_0078</name>
</gene>
<dbReference type="Pfam" id="PF00571">
    <property type="entry name" value="CBS"/>
    <property type="match status" value="2"/>
</dbReference>
<organism evidence="4 5">
    <name type="scientific">Alkalispirillum mobile</name>
    <dbReference type="NCBI Taxonomy" id="85925"/>
    <lineage>
        <taxon>Bacteria</taxon>
        <taxon>Pseudomonadati</taxon>
        <taxon>Pseudomonadota</taxon>
        <taxon>Gammaproteobacteria</taxon>
        <taxon>Chromatiales</taxon>
        <taxon>Ectothiorhodospiraceae</taxon>
        <taxon>Alkalispirillum</taxon>
    </lineage>
</organism>
<reference evidence="4 5" key="1">
    <citation type="submission" date="2018-10" db="EMBL/GenBank/DDBJ databases">
        <title>Genomic Encyclopedia of Type Strains, Phase IV (KMG-IV): sequencing the most valuable type-strain genomes for metagenomic binning, comparative biology and taxonomic classification.</title>
        <authorList>
            <person name="Goeker M."/>
        </authorList>
    </citation>
    <scope>NUCLEOTIDE SEQUENCE [LARGE SCALE GENOMIC DNA]</scope>
    <source>
        <strain evidence="4 5">DSM 12769</strain>
    </source>
</reference>
<evidence type="ECO:0000256" key="2">
    <source>
        <dbReference type="PROSITE-ProRule" id="PRU00703"/>
    </source>
</evidence>
<name>A0A498CCR3_9GAMM</name>
<keyword evidence="1 2" id="KW-0129">CBS domain</keyword>
<dbReference type="InterPro" id="IPR051257">
    <property type="entry name" value="Diverse_CBS-Domain"/>
</dbReference>
<comment type="caution">
    <text evidence="4">The sequence shown here is derived from an EMBL/GenBank/DDBJ whole genome shotgun (WGS) entry which is preliminary data.</text>
</comment>
<dbReference type="PROSITE" id="PS51371">
    <property type="entry name" value="CBS"/>
    <property type="match status" value="2"/>
</dbReference>
<dbReference type="AlphaFoldDB" id="A0A498CCR3"/>